<keyword evidence="6" id="KW-1185">Reference proteome</keyword>
<accession>A0A433AU76</accession>
<evidence type="ECO:0000256" key="3">
    <source>
        <dbReference type="ARBA" id="ARBA00022525"/>
    </source>
</evidence>
<dbReference type="Proteomes" id="UP000268093">
    <property type="component" value="Unassembled WGS sequence"/>
</dbReference>
<keyword evidence="3" id="KW-0964">Secreted</keyword>
<dbReference type="GO" id="GO:0005576">
    <property type="term" value="C:extracellular region"/>
    <property type="evidence" value="ECO:0007669"/>
    <property type="project" value="UniProtKB-SubCell"/>
</dbReference>
<sequence>MTDNAITLFCLFHGTPPSRPLQIIIAKNKNVTDLRNAIKQAKPIDFGTVDADRLQLWKVNIDLDPPSPSPGETLLNDLTTDPKLDTRTVLNGQELRNPAKLLGGQNGCWTQDPPQSHIHVIVKVISRQLTERRLLMLRPPSLSYTSDSQRKKKSKTTTKSNWARTPVSVIHWQNFIHQAGRMALDDTTPQYDEPTFMQYEISEEEDVREALNVNVLRSLSTTIGSKQMPKEEFRRHSVLEKVQGKPDFIMRAVDRLMFAIEVKTKWVLSVDDIVAMYQDNLMILAAHRAPPISVIDPIKQIYGYMGHNKLQYGVLTTYDRTWFLWRPQSNPGELRISA</sequence>
<organism evidence="5 6">
    <name type="scientific">Jimgerdemannia flammicorona</name>
    <dbReference type="NCBI Taxonomy" id="994334"/>
    <lineage>
        <taxon>Eukaryota</taxon>
        <taxon>Fungi</taxon>
        <taxon>Fungi incertae sedis</taxon>
        <taxon>Mucoromycota</taxon>
        <taxon>Mucoromycotina</taxon>
        <taxon>Endogonomycetes</taxon>
        <taxon>Endogonales</taxon>
        <taxon>Endogonaceae</taxon>
        <taxon>Jimgerdemannia</taxon>
    </lineage>
</organism>
<dbReference type="OrthoDB" id="2156052at2759"/>
<comment type="caution">
    <text evidence="5">The sequence shown here is derived from an EMBL/GenBank/DDBJ whole genome shotgun (WGS) entry which is preliminary data.</text>
</comment>
<proteinExistence type="predicted"/>
<gene>
    <name evidence="5" type="ORF">BC936DRAFT_140462</name>
</gene>
<feature type="domain" description="Crinkler effector protein N-terminal" evidence="4">
    <location>
        <begin position="6"/>
        <end position="123"/>
    </location>
</feature>
<dbReference type="GO" id="GO:0043657">
    <property type="term" value="C:host cell"/>
    <property type="evidence" value="ECO:0007669"/>
    <property type="project" value="UniProtKB-SubCell"/>
</dbReference>
<evidence type="ECO:0000313" key="6">
    <source>
        <dbReference type="Proteomes" id="UP000268093"/>
    </source>
</evidence>
<evidence type="ECO:0000256" key="1">
    <source>
        <dbReference type="ARBA" id="ARBA00004340"/>
    </source>
</evidence>
<dbReference type="InterPro" id="IPR045379">
    <property type="entry name" value="Crinkler_N"/>
</dbReference>
<evidence type="ECO:0000259" key="4">
    <source>
        <dbReference type="Pfam" id="PF20147"/>
    </source>
</evidence>
<feature type="non-terminal residue" evidence="5">
    <location>
        <position position="338"/>
    </location>
</feature>
<reference evidence="5 6" key="1">
    <citation type="journal article" date="2018" name="New Phytol.">
        <title>Phylogenomics of Endogonaceae and evolution of mycorrhizas within Mucoromycota.</title>
        <authorList>
            <person name="Chang Y."/>
            <person name="Desiro A."/>
            <person name="Na H."/>
            <person name="Sandor L."/>
            <person name="Lipzen A."/>
            <person name="Clum A."/>
            <person name="Barry K."/>
            <person name="Grigoriev I.V."/>
            <person name="Martin F.M."/>
            <person name="Stajich J.E."/>
            <person name="Smith M.E."/>
            <person name="Bonito G."/>
            <person name="Spatafora J.W."/>
        </authorList>
    </citation>
    <scope>NUCLEOTIDE SEQUENCE [LARGE SCALE GENOMIC DNA]</scope>
    <source>
        <strain evidence="5 6">GMNB39</strain>
    </source>
</reference>
<evidence type="ECO:0000256" key="2">
    <source>
        <dbReference type="ARBA" id="ARBA00004613"/>
    </source>
</evidence>
<dbReference type="EMBL" id="RBNI01017099">
    <property type="protein sequence ID" value="RUP06149.1"/>
    <property type="molecule type" value="Genomic_DNA"/>
</dbReference>
<comment type="subcellular location">
    <subcellularLocation>
        <location evidence="1">Host cell</location>
    </subcellularLocation>
    <subcellularLocation>
        <location evidence="2">Secreted</location>
    </subcellularLocation>
</comment>
<protein>
    <recommendedName>
        <fullName evidence="4">Crinkler effector protein N-terminal domain-containing protein</fullName>
    </recommendedName>
</protein>
<dbReference type="Pfam" id="PF20147">
    <property type="entry name" value="Crinkler"/>
    <property type="match status" value="1"/>
</dbReference>
<name>A0A433AU76_9FUNG</name>
<evidence type="ECO:0000313" key="5">
    <source>
        <dbReference type="EMBL" id="RUP06149.1"/>
    </source>
</evidence>
<dbReference type="AlphaFoldDB" id="A0A433AU76"/>